<organism evidence="2 3">
    <name type="scientific">Dissostichus mawsoni</name>
    <name type="common">Antarctic cod</name>
    <dbReference type="NCBI Taxonomy" id="36200"/>
    <lineage>
        <taxon>Eukaryota</taxon>
        <taxon>Metazoa</taxon>
        <taxon>Chordata</taxon>
        <taxon>Craniata</taxon>
        <taxon>Vertebrata</taxon>
        <taxon>Euteleostomi</taxon>
        <taxon>Actinopterygii</taxon>
        <taxon>Neopterygii</taxon>
        <taxon>Teleostei</taxon>
        <taxon>Neoteleostei</taxon>
        <taxon>Acanthomorphata</taxon>
        <taxon>Eupercaria</taxon>
        <taxon>Perciformes</taxon>
        <taxon>Notothenioidei</taxon>
        <taxon>Nototheniidae</taxon>
        <taxon>Dissostichus</taxon>
    </lineage>
</organism>
<protein>
    <submittedName>
        <fullName evidence="2">Uncharacterized protein</fullName>
    </submittedName>
</protein>
<reference evidence="2 3" key="1">
    <citation type="submission" date="2020-03" db="EMBL/GenBank/DDBJ databases">
        <title>Dissostichus mawsoni Genome sequencing and assembly.</title>
        <authorList>
            <person name="Park H."/>
        </authorList>
    </citation>
    <scope>NUCLEOTIDE SEQUENCE [LARGE SCALE GENOMIC DNA]</scope>
    <source>
        <strain evidence="2">DM0001</strain>
        <tissue evidence="2">Muscle</tissue>
    </source>
</reference>
<evidence type="ECO:0000313" key="2">
    <source>
        <dbReference type="EMBL" id="KAF3834714.1"/>
    </source>
</evidence>
<dbReference type="EMBL" id="JAAKFY010000025">
    <property type="protein sequence ID" value="KAF3834714.1"/>
    <property type="molecule type" value="Genomic_DNA"/>
</dbReference>
<comment type="caution">
    <text evidence="2">The sequence shown here is derived from an EMBL/GenBank/DDBJ whole genome shotgun (WGS) entry which is preliminary data.</text>
</comment>
<name>A0A7J5XCI3_DISMA</name>
<dbReference type="AlphaFoldDB" id="A0A7J5XCI3"/>
<proteinExistence type="predicted"/>
<evidence type="ECO:0000256" key="1">
    <source>
        <dbReference type="SAM" id="MobiDB-lite"/>
    </source>
</evidence>
<keyword evidence="3" id="KW-1185">Reference proteome</keyword>
<dbReference type="Proteomes" id="UP000518266">
    <property type="component" value="Unassembled WGS sequence"/>
</dbReference>
<gene>
    <name evidence="2" type="ORF">F7725_027272</name>
</gene>
<sequence>MQLTFTHQSETETERGASVGDAASSSLRGRGTQRERIGQRSILDGEGGKTERINLLMTT</sequence>
<accession>A0A7J5XCI3</accession>
<feature type="region of interest" description="Disordered" evidence="1">
    <location>
        <begin position="1"/>
        <end position="59"/>
    </location>
</feature>
<evidence type="ECO:0000313" key="3">
    <source>
        <dbReference type="Proteomes" id="UP000518266"/>
    </source>
</evidence>